<feature type="domain" description="Strictosidine synthase conserved region" evidence="4">
    <location>
        <begin position="133"/>
        <end position="207"/>
    </location>
</feature>
<organism evidence="5 6">
    <name type="scientific">Chelatococcus reniformis</name>
    <dbReference type="NCBI Taxonomy" id="1494448"/>
    <lineage>
        <taxon>Bacteria</taxon>
        <taxon>Pseudomonadati</taxon>
        <taxon>Pseudomonadota</taxon>
        <taxon>Alphaproteobacteria</taxon>
        <taxon>Hyphomicrobiales</taxon>
        <taxon>Chelatococcaceae</taxon>
        <taxon>Chelatococcus</taxon>
    </lineage>
</organism>
<evidence type="ECO:0000313" key="6">
    <source>
        <dbReference type="Proteomes" id="UP000637002"/>
    </source>
</evidence>
<comment type="caution">
    <text evidence="5">The sequence shown here is derived from an EMBL/GenBank/DDBJ whole genome shotgun (WGS) entry which is preliminary data.</text>
</comment>
<keyword evidence="6" id="KW-1185">Reference proteome</keyword>
<evidence type="ECO:0000256" key="2">
    <source>
        <dbReference type="ARBA" id="ARBA00022553"/>
    </source>
</evidence>
<dbReference type="Gene3D" id="2.120.10.30">
    <property type="entry name" value="TolB, C-terminal domain"/>
    <property type="match status" value="1"/>
</dbReference>
<dbReference type="Proteomes" id="UP000637002">
    <property type="component" value="Unassembled WGS sequence"/>
</dbReference>
<dbReference type="AlphaFoldDB" id="A0A916UUI0"/>
<evidence type="ECO:0000256" key="1">
    <source>
        <dbReference type="ARBA" id="ARBA00009191"/>
    </source>
</evidence>
<gene>
    <name evidence="5" type="ORF">GCM10010994_52030</name>
</gene>
<protein>
    <recommendedName>
        <fullName evidence="4">Strictosidine synthase conserved region domain-containing protein</fullName>
    </recommendedName>
</protein>
<dbReference type="GO" id="GO:0016787">
    <property type="term" value="F:hydrolase activity"/>
    <property type="evidence" value="ECO:0007669"/>
    <property type="project" value="TreeGrafter"/>
</dbReference>
<dbReference type="InterPro" id="IPR018119">
    <property type="entry name" value="Strictosidine_synth_cons-reg"/>
</dbReference>
<dbReference type="Pfam" id="PF03088">
    <property type="entry name" value="Str_synth"/>
    <property type="match status" value="1"/>
</dbReference>
<reference evidence="5" key="2">
    <citation type="submission" date="2020-09" db="EMBL/GenBank/DDBJ databases">
        <authorList>
            <person name="Sun Q."/>
            <person name="Zhou Y."/>
        </authorList>
    </citation>
    <scope>NUCLEOTIDE SEQUENCE</scope>
    <source>
        <strain evidence="5">CGMCC 1.12919</strain>
    </source>
</reference>
<evidence type="ECO:0000256" key="3">
    <source>
        <dbReference type="ARBA" id="ARBA00023180"/>
    </source>
</evidence>
<evidence type="ECO:0000259" key="4">
    <source>
        <dbReference type="Pfam" id="PF03088"/>
    </source>
</evidence>
<dbReference type="SUPFAM" id="SSF63829">
    <property type="entry name" value="Calcium-dependent phosphotriesterase"/>
    <property type="match status" value="1"/>
</dbReference>
<dbReference type="Pfam" id="PF20067">
    <property type="entry name" value="SSL_N"/>
    <property type="match status" value="1"/>
</dbReference>
<proteinExistence type="inferred from homology"/>
<evidence type="ECO:0000313" key="5">
    <source>
        <dbReference type="EMBL" id="GGC87648.1"/>
    </source>
</evidence>
<name>A0A916UUI0_9HYPH</name>
<comment type="similarity">
    <text evidence="1">Belongs to the strictosidine synthase family.</text>
</comment>
<dbReference type="InterPro" id="IPR011042">
    <property type="entry name" value="6-blade_b-propeller_TolB-like"/>
</dbReference>
<accession>A0A916UUI0</accession>
<keyword evidence="3" id="KW-0325">Glycoprotein</keyword>
<keyword evidence="2" id="KW-0597">Phosphoprotein</keyword>
<dbReference type="EMBL" id="BMGG01000010">
    <property type="protein sequence ID" value="GGC87648.1"/>
    <property type="molecule type" value="Genomic_DNA"/>
</dbReference>
<dbReference type="RefSeq" id="WP_188612090.1">
    <property type="nucleotide sequence ID" value="NZ_BMGG01000010.1"/>
</dbReference>
<reference evidence="5" key="1">
    <citation type="journal article" date="2014" name="Int. J. Syst. Evol. Microbiol.">
        <title>Complete genome sequence of Corynebacterium casei LMG S-19264T (=DSM 44701T), isolated from a smear-ripened cheese.</title>
        <authorList>
            <consortium name="US DOE Joint Genome Institute (JGI-PGF)"/>
            <person name="Walter F."/>
            <person name="Albersmeier A."/>
            <person name="Kalinowski J."/>
            <person name="Ruckert C."/>
        </authorList>
    </citation>
    <scope>NUCLEOTIDE SEQUENCE</scope>
    <source>
        <strain evidence="5">CGMCC 1.12919</strain>
    </source>
</reference>
<dbReference type="PANTHER" id="PTHR10426">
    <property type="entry name" value="STRICTOSIDINE SYNTHASE-RELATED"/>
    <property type="match status" value="1"/>
</dbReference>
<dbReference type="PANTHER" id="PTHR10426:SF88">
    <property type="entry name" value="ADIPOCYTE PLASMA MEMBRANE-ASSOCIATED PROTEIN HEMOMUCIN-RELATED"/>
    <property type="match status" value="1"/>
</dbReference>
<sequence length="369" mass="38908">MALLRDLVDAILFPNRPVHGIPVLDGALSPNSRLDDARALGAPITAPDDLAPGPDGALYVSSGTTVLRCAGADFDSRRVFADLGRPVGGLAWTPDGRLLACVSGRGVLALTPDGRGEAQLEAVDGAPLRCPTAITVASDGTVFVTDGSRHNPPEDWLQDLMAAAPASGRLVVCDSRLAAARTLKGGLAWPNGVATTADEGALLVTEAWSHSLVSVPRGGGGRVLVPNFAGYPARLKRATDGFWIAFFALRSQLTEFVLREPRFRAQMMAEVPPELWIGPALSSPFNYREPTQIGRIKKLGIQKPWAPARSYGLLARLSPEGDPVESFHSRVGGHTHGITSVCAVGPRVIACAKGHDKLVELPAKARGAH</sequence>